<keyword evidence="3 7" id="KW-0450">Lipoyl</keyword>
<evidence type="ECO:0000256" key="3">
    <source>
        <dbReference type="ARBA" id="ARBA00022823"/>
    </source>
</evidence>
<dbReference type="KEGG" id="pic:PICST_82614"/>
<dbReference type="InterPro" id="IPR001078">
    <property type="entry name" value="2-oxoacid_DH_actylTfrase"/>
</dbReference>
<dbReference type="FunFam" id="3.30.559.10:FF:000003">
    <property type="entry name" value="Acetyltransferase component of pyruvate dehydrogenase complex"/>
    <property type="match status" value="1"/>
</dbReference>
<evidence type="ECO:0000256" key="7">
    <source>
        <dbReference type="RuleBase" id="RU361137"/>
    </source>
</evidence>
<dbReference type="SUPFAM" id="SSF47005">
    <property type="entry name" value="Peripheral subunit-binding domain of 2-oxo acid dehydrogenase complex"/>
    <property type="match status" value="1"/>
</dbReference>
<dbReference type="InterPro" id="IPR003016">
    <property type="entry name" value="2-oxoA_DH_lipoyl-BS"/>
</dbReference>
<dbReference type="InterPro" id="IPR045257">
    <property type="entry name" value="E2/Pdx1"/>
</dbReference>
<feature type="compositionally biased region" description="Low complexity" evidence="8">
    <location>
        <begin position="158"/>
        <end position="174"/>
    </location>
</feature>
<organism evidence="11 12">
    <name type="scientific">Scheffersomyces stipitis (strain ATCC 58785 / CBS 6054 / NBRC 10063 / NRRL Y-11545)</name>
    <name type="common">Yeast</name>
    <name type="synonym">Pichia stipitis</name>
    <dbReference type="NCBI Taxonomy" id="322104"/>
    <lineage>
        <taxon>Eukaryota</taxon>
        <taxon>Fungi</taxon>
        <taxon>Dikarya</taxon>
        <taxon>Ascomycota</taxon>
        <taxon>Saccharomycotina</taxon>
        <taxon>Pichiomycetes</taxon>
        <taxon>Debaryomycetaceae</taxon>
        <taxon>Scheffersomyces</taxon>
    </lineage>
</organism>
<evidence type="ECO:0000259" key="9">
    <source>
        <dbReference type="PROSITE" id="PS50968"/>
    </source>
</evidence>
<dbReference type="PANTHER" id="PTHR23151:SF90">
    <property type="entry name" value="DIHYDROLIPOYLLYSINE-RESIDUE ACETYLTRANSFERASE COMPONENT OF PYRUVATE DEHYDROGENASE COMPLEX, MITOCHONDRIAL-RELATED"/>
    <property type="match status" value="1"/>
</dbReference>
<comment type="subcellular location">
    <subcellularLocation>
        <location evidence="7">Mitochondrion</location>
    </subcellularLocation>
</comment>
<dbReference type="GO" id="GO:0006086">
    <property type="term" value="P:pyruvate decarboxylation to acetyl-CoA"/>
    <property type="evidence" value="ECO:0007669"/>
    <property type="project" value="EnsemblFungi"/>
</dbReference>
<comment type="subunit">
    <text evidence="6">Eukaryotic pyruvate dehydrogenase (PDH) complexes are organized as a core consisting of the oligomeric dihydrolipoamide acetyl-transferase (E2), around which are arranged multiple copies of pyruvate dehydrogenase (E1), dihydrolipoamide dehydrogenase (E3) and protein X (E3BP) bound by non-covalent bonds.</text>
</comment>
<dbReference type="GO" id="GO:0004742">
    <property type="term" value="F:dihydrolipoyllysine-residue acetyltransferase activity"/>
    <property type="evidence" value="ECO:0007669"/>
    <property type="project" value="UniProtKB-UniRule"/>
</dbReference>
<dbReference type="Pfam" id="PF00364">
    <property type="entry name" value="Biotin_lipoyl"/>
    <property type="match status" value="1"/>
</dbReference>
<dbReference type="CDD" id="cd06849">
    <property type="entry name" value="lipoyl_domain"/>
    <property type="match status" value="1"/>
</dbReference>
<keyword evidence="4" id="KW-0809">Transit peptide</keyword>
<dbReference type="Gene3D" id="2.40.50.100">
    <property type="match status" value="1"/>
</dbReference>
<dbReference type="OMA" id="TMEFESF"/>
<dbReference type="GeneID" id="4838035"/>
<feature type="region of interest" description="Disordered" evidence="8">
    <location>
        <begin position="136"/>
        <end position="174"/>
    </location>
</feature>
<dbReference type="InterPro" id="IPR023213">
    <property type="entry name" value="CAT-like_dom_sf"/>
</dbReference>
<comment type="similarity">
    <text evidence="1 7">Belongs to the 2-oxoacid dehydrogenase family.</text>
</comment>
<feature type="domain" description="Peripheral subunit-binding (PSBD)" evidence="10">
    <location>
        <begin position="180"/>
        <end position="217"/>
    </location>
</feature>
<dbReference type="PROSITE" id="PS00189">
    <property type="entry name" value="LIPOYL"/>
    <property type="match status" value="1"/>
</dbReference>
<dbReference type="InterPro" id="IPR006257">
    <property type="entry name" value="LAT1"/>
</dbReference>
<dbReference type="GO" id="GO:0045254">
    <property type="term" value="C:pyruvate dehydrogenase complex"/>
    <property type="evidence" value="ECO:0007669"/>
    <property type="project" value="UniProtKB-UniRule"/>
</dbReference>
<dbReference type="HOGENOM" id="CLU_016733_10_2_1"/>
<feature type="domain" description="Lipoyl-binding" evidence="9">
    <location>
        <begin position="42"/>
        <end position="118"/>
    </location>
</feature>
<dbReference type="InterPro" id="IPR036625">
    <property type="entry name" value="E3-bd_dom_sf"/>
</dbReference>
<dbReference type="OrthoDB" id="537444at2759"/>
<feature type="compositionally biased region" description="Low complexity" evidence="8">
    <location>
        <begin position="136"/>
        <end position="145"/>
    </location>
</feature>
<evidence type="ECO:0000256" key="4">
    <source>
        <dbReference type="ARBA" id="ARBA00022946"/>
    </source>
</evidence>
<comment type="catalytic activity">
    <reaction evidence="7">
        <text>N(6)-[(R)-dihydrolipoyl]-L-lysyl-[protein] + acetyl-CoA = N(6)-[(R)-S(8)-acetyldihydrolipoyl]-L-lysyl-[protein] + CoA</text>
        <dbReference type="Rhea" id="RHEA:17017"/>
        <dbReference type="Rhea" id="RHEA-COMP:10475"/>
        <dbReference type="Rhea" id="RHEA-COMP:10478"/>
        <dbReference type="ChEBI" id="CHEBI:57287"/>
        <dbReference type="ChEBI" id="CHEBI:57288"/>
        <dbReference type="ChEBI" id="CHEBI:83100"/>
        <dbReference type="ChEBI" id="CHEBI:83111"/>
        <dbReference type="EC" id="2.3.1.12"/>
    </reaction>
</comment>
<comment type="function">
    <text evidence="7">The pyruvate dehydrogenase complex catalyzes the overall conversion of pyruvate to acetyl-CoA and CO(2).</text>
</comment>
<dbReference type="STRING" id="322104.A3LSC7"/>
<dbReference type="Pfam" id="PF02817">
    <property type="entry name" value="E3_binding"/>
    <property type="match status" value="1"/>
</dbReference>
<dbReference type="InterPro" id="IPR000089">
    <property type="entry name" value="Biotin_lipoyl"/>
</dbReference>
<dbReference type="SUPFAM" id="SSF52777">
    <property type="entry name" value="CoA-dependent acyltransferases"/>
    <property type="match status" value="1"/>
</dbReference>
<keyword evidence="2 7" id="KW-0808">Transferase</keyword>
<reference evidence="11 12" key="1">
    <citation type="journal article" date="2007" name="Nat. Biotechnol.">
        <title>Genome sequence of the lignocellulose-bioconverting and xylose-fermenting yeast Pichia stipitis.</title>
        <authorList>
            <person name="Jeffries T.W."/>
            <person name="Grigoriev I.V."/>
            <person name="Grimwood J."/>
            <person name="Laplaza J.M."/>
            <person name="Aerts A."/>
            <person name="Salamov A."/>
            <person name="Schmutz J."/>
            <person name="Lindquist E."/>
            <person name="Dehal P."/>
            <person name="Shapiro H."/>
            <person name="Jin Y.S."/>
            <person name="Passoth V."/>
            <person name="Richardson P.M."/>
        </authorList>
    </citation>
    <scope>NUCLEOTIDE SEQUENCE [LARGE SCALE GENOMIC DNA]</scope>
    <source>
        <strain evidence="12">ATCC 58785 / CBS 6054 / NBRC 10063 / NRRL Y-11545</strain>
    </source>
</reference>
<dbReference type="Gene3D" id="4.10.320.10">
    <property type="entry name" value="E3-binding domain"/>
    <property type="match status" value="1"/>
</dbReference>
<evidence type="ECO:0000256" key="6">
    <source>
        <dbReference type="ARBA" id="ARBA00065810"/>
    </source>
</evidence>
<evidence type="ECO:0000259" key="10">
    <source>
        <dbReference type="PROSITE" id="PS51826"/>
    </source>
</evidence>
<dbReference type="PANTHER" id="PTHR23151">
    <property type="entry name" value="DIHYDROLIPOAMIDE ACETYL/SUCCINYL-TRANSFERASE-RELATED"/>
    <property type="match status" value="1"/>
</dbReference>
<dbReference type="SUPFAM" id="SSF51230">
    <property type="entry name" value="Single hybrid motif"/>
    <property type="match status" value="1"/>
</dbReference>
<comment type="cofactor">
    <cofactor evidence="7">
        <name>(R)-lipoate</name>
        <dbReference type="ChEBI" id="CHEBI:83088"/>
    </cofactor>
    <text evidence="7">Binds 1 lipoyl cofactor covalently.</text>
</comment>
<evidence type="ECO:0000313" key="11">
    <source>
        <dbReference type="EMBL" id="ABN65549.1"/>
    </source>
</evidence>
<sequence length="467" mass="48930">MSALLSVSRAALSVARVASYKQTATVSLQWARLYSSGKFPPHTVINMPALSPTMTQGNIGSWAKSVGDELTPGEPIAEIETDKASMDFEFQEEGFLAKILVDAGAKDVPVGKPIAVYVEESADVAAFESFTAADAGEGEAAAPVETPEEAPAAKEEAPAAVSTPAAAAPTSARAPTDRIIASPLAKTIALDKGISLKNIKGSGPNGRIVAKDVENYKVPAPAAAPAAAAPAPGASYEDIPITTMRNVIASRLLQSTQQSPSYIIQSQISVTKLLKLRASLNASAEDRYRLSVNDLLIKAIALASVRVPEVNSAWLGDQGVIRQYNNVDVSVAVATPTGLITPIVKDAHIKGLSTISKEVKDLGKRAKEGKLSPQEFQGGTICISNLGMNNAVTAFTSIINPPQSAIVAIGTTDKKAVPSNVNEQGFVFEDVITITGTFDHRVVDGAVGGEWIKALKKIIENPLEMLI</sequence>
<dbReference type="GO" id="GO:0005739">
    <property type="term" value="C:mitochondrion"/>
    <property type="evidence" value="ECO:0007669"/>
    <property type="project" value="UniProtKB-SubCell"/>
</dbReference>
<accession>A3LSC7</accession>
<evidence type="ECO:0000256" key="1">
    <source>
        <dbReference type="ARBA" id="ARBA00007317"/>
    </source>
</evidence>
<dbReference type="eggNOG" id="KOG0557">
    <property type="taxonomic scope" value="Eukaryota"/>
</dbReference>
<gene>
    <name evidence="11" type="primary">LAT1</name>
    <name evidence="11" type="ORF">PICST_82614</name>
</gene>
<dbReference type="FunFam" id="2.40.50.100:FF:000010">
    <property type="entry name" value="Acetyltransferase component of pyruvate dehydrogenase complex"/>
    <property type="match status" value="1"/>
</dbReference>
<evidence type="ECO:0000256" key="8">
    <source>
        <dbReference type="SAM" id="MobiDB-lite"/>
    </source>
</evidence>
<evidence type="ECO:0000256" key="5">
    <source>
        <dbReference type="ARBA" id="ARBA00023315"/>
    </source>
</evidence>
<name>A3LSC7_PICST</name>
<dbReference type="EC" id="2.3.1.12" evidence="7"/>
<dbReference type="AlphaFoldDB" id="A3LSC7"/>
<dbReference type="PROSITE" id="PS50968">
    <property type="entry name" value="BIOTINYL_LIPOYL"/>
    <property type="match status" value="1"/>
</dbReference>
<dbReference type="RefSeq" id="XP_001383578.1">
    <property type="nucleotide sequence ID" value="XM_001383541.1"/>
</dbReference>
<dbReference type="InParanoid" id="A3LSC7"/>
<protein>
    <recommendedName>
        <fullName evidence="7">Acetyltransferase component of pyruvate dehydrogenase complex</fullName>
        <ecNumber evidence="7">2.3.1.12</ecNumber>
    </recommendedName>
</protein>
<dbReference type="PROSITE" id="PS51826">
    <property type="entry name" value="PSBD"/>
    <property type="match status" value="1"/>
</dbReference>
<dbReference type="Proteomes" id="UP000002258">
    <property type="component" value="Chromosome 3"/>
</dbReference>
<dbReference type="InterPro" id="IPR011053">
    <property type="entry name" value="Single_hybrid_motif"/>
</dbReference>
<keyword evidence="5 7" id="KW-0012">Acyltransferase</keyword>
<dbReference type="InterPro" id="IPR004167">
    <property type="entry name" value="PSBD"/>
</dbReference>
<dbReference type="NCBIfam" id="TIGR01349">
    <property type="entry name" value="PDHac_trf_mito"/>
    <property type="match status" value="1"/>
</dbReference>
<dbReference type="Gene3D" id="3.30.559.10">
    <property type="entry name" value="Chloramphenicol acetyltransferase-like domain"/>
    <property type="match status" value="1"/>
</dbReference>
<proteinExistence type="inferred from homology"/>
<evidence type="ECO:0000256" key="2">
    <source>
        <dbReference type="ARBA" id="ARBA00022679"/>
    </source>
</evidence>
<dbReference type="FunCoup" id="A3LSC7">
    <property type="interactions" value="1137"/>
</dbReference>
<dbReference type="Pfam" id="PF00198">
    <property type="entry name" value="2-oxoacid_dh"/>
    <property type="match status" value="1"/>
</dbReference>
<evidence type="ECO:0000313" key="12">
    <source>
        <dbReference type="Proteomes" id="UP000002258"/>
    </source>
</evidence>
<dbReference type="EMBL" id="CP000497">
    <property type="protein sequence ID" value="ABN65549.1"/>
    <property type="molecule type" value="Genomic_DNA"/>
</dbReference>
<keyword evidence="12" id="KW-1185">Reference proteome</keyword>